<feature type="domain" description="MULE transposase" evidence="1">
    <location>
        <begin position="17"/>
        <end position="104"/>
    </location>
</feature>
<proteinExistence type="predicted"/>
<name>A0AAD5J402_ACENE</name>
<evidence type="ECO:0000259" key="1">
    <source>
        <dbReference type="Pfam" id="PF10551"/>
    </source>
</evidence>
<dbReference type="Proteomes" id="UP001064489">
    <property type="component" value="Chromosome 3"/>
</dbReference>
<reference evidence="2" key="1">
    <citation type="journal article" date="2022" name="Plant J.">
        <title>Strategies of tolerance reflected in two North American maple genomes.</title>
        <authorList>
            <person name="McEvoy S.L."/>
            <person name="Sezen U.U."/>
            <person name="Trouern-Trend A."/>
            <person name="McMahon S.M."/>
            <person name="Schaberg P.G."/>
            <person name="Yang J."/>
            <person name="Wegrzyn J.L."/>
            <person name="Swenson N.G."/>
        </authorList>
    </citation>
    <scope>NUCLEOTIDE SEQUENCE</scope>
    <source>
        <strain evidence="2">91603</strain>
    </source>
</reference>
<gene>
    <name evidence="2" type="ORF">LWI28_010384</name>
</gene>
<dbReference type="PANTHER" id="PTHR31973:SF187">
    <property type="entry name" value="MUTATOR TRANSPOSASE MUDRA PROTEIN"/>
    <property type="match status" value="1"/>
</dbReference>
<accession>A0AAD5J402</accession>
<dbReference type="Pfam" id="PF10551">
    <property type="entry name" value="MULE"/>
    <property type="match status" value="1"/>
</dbReference>
<organism evidence="2 3">
    <name type="scientific">Acer negundo</name>
    <name type="common">Box elder</name>
    <dbReference type="NCBI Taxonomy" id="4023"/>
    <lineage>
        <taxon>Eukaryota</taxon>
        <taxon>Viridiplantae</taxon>
        <taxon>Streptophyta</taxon>
        <taxon>Embryophyta</taxon>
        <taxon>Tracheophyta</taxon>
        <taxon>Spermatophyta</taxon>
        <taxon>Magnoliopsida</taxon>
        <taxon>eudicotyledons</taxon>
        <taxon>Gunneridae</taxon>
        <taxon>Pentapetalae</taxon>
        <taxon>rosids</taxon>
        <taxon>malvids</taxon>
        <taxon>Sapindales</taxon>
        <taxon>Sapindaceae</taxon>
        <taxon>Hippocastanoideae</taxon>
        <taxon>Acereae</taxon>
        <taxon>Acer</taxon>
    </lineage>
</organism>
<evidence type="ECO:0000313" key="3">
    <source>
        <dbReference type="Proteomes" id="UP001064489"/>
    </source>
</evidence>
<reference evidence="2" key="2">
    <citation type="submission" date="2023-02" db="EMBL/GenBank/DDBJ databases">
        <authorList>
            <person name="Swenson N.G."/>
            <person name="Wegrzyn J.L."/>
            <person name="Mcevoy S.L."/>
        </authorList>
    </citation>
    <scope>NUCLEOTIDE SEQUENCE</scope>
    <source>
        <strain evidence="2">91603</strain>
        <tissue evidence="2">Leaf</tissue>
    </source>
</reference>
<evidence type="ECO:0000313" key="2">
    <source>
        <dbReference type="EMBL" id="KAI9185755.1"/>
    </source>
</evidence>
<dbReference type="AlphaFoldDB" id="A0AAD5J402"/>
<sequence>MSLGSSIRGFRRCIRLVIAVDGTHLKGRFEGTMFVATAQDGNEHVYPIAFRYGDSENNLSWEWFLECLRGALGNIDDLVFISDRHASIEEGISKVFPYATNTICC</sequence>
<dbReference type="EMBL" id="JAJSOW010000100">
    <property type="protein sequence ID" value="KAI9185755.1"/>
    <property type="molecule type" value="Genomic_DNA"/>
</dbReference>
<comment type="caution">
    <text evidence="2">The sequence shown here is derived from an EMBL/GenBank/DDBJ whole genome shotgun (WGS) entry which is preliminary data.</text>
</comment>
<dbReference type="PANTHER" id="PTHR31973">
    <property type="entry name" value="POLYPROTEIN, PUTATIVE-RELATED"/>
    <property type="match status" value="1"/>
</dbReference>
<keyword evidence="3" id="KW-1185">Reference proteome</keyword>
<dbReference type="InterPro" id="IPR018289">
    <property type="entry name" value="MULE_transposase_dom"/>
</dbReference>
<protein>
    <recommendedName>
        <fullName evidence="1">MULE transposase domain-containing protein</fullName>
    </recommendedName>
</protein>